<keyword evidence="5" id="KW-0812">Transmembrane</keyword>
<feature type="transmembrane region" description="Helical" evidence="5">
    <location>
        <begin position="1435"/>
        <end position="1454"/>
    </location>
</feature>
<keyword evidence="8" id="KW-1185">Reference proteome</keyword>
<keyword evidence="5" id="KW-1133">Transmembrane helix</keyword>
<comment type="similarity">
    <text evidence="1">Belongs to the serine-aspartate repeat-containing protein (SDr) family.</text>
</comment>
<keyword evidence="5" id="KW-0472">Membrane</keyword>
<keyword evidence="2" id="KW-0964">Secreted</keyword>
<proteinExistence type="inferred from homology"/>
<dbReference type="NCBIfam" id="TIGR04215">
    <property type="entry name" value="choice_anch_A"/>
    <property type="match status" value="1"/>
</dbReference>
<dbReference type="InterPro" id="IPR003343">
    <property type="entry name" value="Big_2"/>
</dbReference>
<evidence type="ECO:0000313" key="8">
    <source>
        <dbReference type="Proteomes" id="UP000028995"/>
    </source>
</evidence>
<dbReference type="EMBL" id="JGYU01000003">
    <property type="protein sequence ID" value="KFI57766.1"/>
    <property type="molecule type" value="Genomic_DNA"/>
</dbReference>
<dbReference type="Pfam" id="PF17802">
    <property type="entry name" value="SpaA"/>
    <property type="match status" value="3"/>
</dbReference>
<reference evidence="7 8" key="1">
    <citation type="submission" date="2014-03" db="EMBL/GenBank/DDBJ databases">
        <title>Genomics of Bifidobacteria.</title>
        <authorList>
            <person name="Ventura M."/>
            <person name="Milani C."/>
            <person name="Lugli G.A."/>
        </authorList>
    </citation>
    <scope>NUCLEOTIDE SEQUENCE [LARGE SCALE GENOMIC DNA]</scope>
    <source>
        <strain evidence="7 8">LMG 10510</strain>
    </source>
</reference>
<sequence length="1459" mass="155700">MRMKHGSGRGDATSAKPRLLAAFTAVAMMFATAVPALMPAREAYAADPTDLGPGESGFYKPGDIQLGDDMSDLKVDTGVATWVGRDMYVGGRPAGSNLTLNGNKSGGANDRGFYDYTSAPTASYAAEAEGLTIVKGKLAINQIKDSWSTSKWSDAGARIGFSGGQGFRFGIAGFGAQFRPTTDSTALVVAGEGSNIQSMTTGGVTGNVGAWNHNGWIGKTATWNGLDTWTPATNEASYNAKIVGSTTFSQGYKDGYQPGIGQFRGVFKQGDRDSIGGNQGAWRGDGLVDWNATNPLNSVNGVNRSRYTEEIQSDSDTFKKLASTGTVKVGTAPAENVTYYRYSYSNKNGISYSFNFQNNSGNASEKLITFKGDGTSNLQVFNIENTLLSNGTQGGVDFKFTDIPEGASIVINVTGGDVQFNTGWRFWWGDKQIGNGYYLEGNKDIQKAYVDAARSIMWNFADAKLVTINGGQYYAGSTGAAGKDDGAFGNDWGYIACGTNTNYNRGCAGDDPAAAMLGSILVPNGSFDSHVTTNGRVWVGEDFMMNNPKGAAYFNKIEGVTSSVLDMDQERHNLPWTGSVSTKASVIQWQKSNGSTLLPGSSWKLYRNLEDAKAQQNPITTVTDNGTGDWNMTEGVISVTSLVPDKNYYLRENGHVQDHEPNNNIYLIQTTHSGDTPNTTIAKVWDQHGNPINGSNADKDLTDDEAIINTPVNSGTEIKWGKYAEGDTSHTPLPSSSWQISSDGGQTWTVIDDVTAGVEGIEIKNAEGVNVTGQNIGTVSSPSTLKFSTSVTPEGAPNGVHWSSDQPSLAVVEQDGTVSVRDGDGTTVVTLTATSTSNPSITATVSFTPLAPNVDSVEIYKSGETQPATSIDLTVGNSVKLEAVVRPAGSATWSTDNANVTLTTNADGTVTVTGNVVGRSTVTATAGGKQASVTVNVTEDTTRTAVYILWPSVNSVTFKADGDVVQAEKMQSCTSSGNWFVGYVYKNRQQFTITDLQSDKGTYGINSGSTVTAGAAAWKIEAGKGSAGAPSCATTRVRNQAPKRAASSTPVDDANVPEDTAVAALSDENVAYASNAAWADADPDTGRFKLENLPDGVYKLKEHTAPEGYYLNPQVYTITIQNGTVTWDPNHVDQNGVAWISDKLTEFSWDKIDAGYSENDSDATNDPLAGSEWKLEKFDNGAYATNIEKIEDCQADAATGCKSSDKNHEAGKFTLKGLAIGKYRLSETKAPEGYKLPENVYYYFELSTQAPDDTSGVAWNKGNGTSYDKTGSFNGTGEKSVNNNVAPNNRKTGSVNWTKVNSEDTSELLAGSEWKVRFKAEDTVNYSEWYKVIDCTTTPAACSVPGKPDNQPTWTYDHHPSAGVFQMQNLQWGDYELVETKAPDGFYPSDKTYTFTVSKDNVEKNIAIQGAENGNKIPNTPGFELPSTGGEGNTLIVLVGFALTAISMLGYAIATRKRV</sequence>
<dbReference type="PANTHER" id="PTHR36108">
    <property type="entry name" value="COLOSSIN-B-RELATED"/>
    <property type="match status" value="1"/>
</dbReference>
<dbReference type="Gene3D" id="2.60.40.10">
    <property type="entry name" value="Immunoglobulins"/>
    <property type="match status" value="3"/>
</dbReference>
<evidence type="ECO:0000256" key="2">
    <source>
        <dbReference type="ARBA" id="ARBA00022525"/>
    </source>
</evidence>
<evidence type="ECO:0000256" key="1">
    <source>
        <dbReference type="ARBA" id="ARBA00007257"/>
    </source>
</evidence>
<dbReference type="Proteomes" id="UP000028995">
    <property type="component" value="Unassembled WGS sequence"/>
</dbReference>
<dbReference type="eggNOG" id="COG4932">
    <property type="taxonomic scope" value="Bacteria"/>
</dbReference>
<evidence type="ECO:0000256" key="4">
    <source>
        <dbReference type="SAM" id="MobiDB-lite"/>
    </source>
</evidence>
<dbReference type="SUPFAM" id="SSF49373">
    <property type="entry name" value="Invasin/intimin cell-adhesion fragments"/>
    <property type="match status" value="1"/>
</dbReference>
<dbReference type="InterPro" id="IPR026588">
    <property type="entry name" value="Choice_anch_A"/>
</dbReference>
<accession>A0A087AG66</accession>
<comment type="caution">
    <text evidence="7">The sequence shown here is derived from an EMBL/GenBank/DDBJ whole genome shotgun (WGS) entry which is preliminary data.</text>
</comment>
<keyword evidence="3" id="KW-0732">Signal</keyword>
<evidence type="ECO:0000256" key="3">
    <source>
        <dbReference type="ARBA" id="ARBA00022729"/>
    </source>
</evidence>
<dbReference type="OrthoDB" id="134475at2"/>
<feature type="domain" description="BIG2" evidence="6">
    <location>
        <begin position="765"/>
        <end position="845"/>
    </location>
</feature>
<dbReference type="PANTHER" id="PTHR36108:SF13">
    <property type="entry name" value="COLOSSIN-B-RELATED"/>
    <property type="match status" value="1"/>
</dbReference>
<dbReference type="SMART" id="SM00635">
    <property type="entry name" value="BID_2"/>
    <property type="match status" value="2"/>
</dbReference>
<evidence type="ECO:0000313" key="7">
    <source>
        <dbReference type="EMBL" id="KFI57766.1"/>
    </source>
</evidence>
<gene>
    <name evidence="7" type="ORF">BCHO_0925</name>
</gene>
<dbReference type="InterPro" id="IPR013783">
    <property type="entry name" value="Ig-like_fold"/>
</dbReference>
<organism evidence="7 8">
    <name type="scientific">Bifidobacterium choerinum</name>
    <dbReference type="NCBI Taxonomy" id="35760"/>
    <lineage>
        <taxon>Bacteria</taxon>
        <taxon>Bacillati</taxon>
        <taxon>Actinomycetota</taxon>
        <taxon>Actinomycetes</taxon>
        <taxon>Bifidobacteriales</taxon>
        <taxon>Bifidobacteriaceae</taxon>
        <taxon>Bifidobacterium</taxon>
    </lineage>
</organism>
<evidence type="ECO:0000259" key="6">
    <source>
        <dbReference type="SMART" id="SM00635"/>
    </source>
</evidence>
<dbReference type="RefSeq" id="WP_081707971.1">
    <property type="nucleotide sequence ID" value="NZ_JGYU01000003.1"/>
</dbReference>
<dbReference type="InterPro" id="IPR008964">
    <property type="entry name" value="Invasin/intimin_cell_adhesion"/>
</dbReference>
<dbReference type="NCBIfam" id="TIGR01167">
    <property type="entry name" value="LPXTG_anchor"/>
    <property type="match status" value="1"/>
</dbReference>
<dbReference type="Gene3D" id="2.60.40.1080">
    <property type="match status" value="2"/>
</dbReference>
<evidence type="ECO:0000256" key="5">
    <source>
        <dbReference type="SAM" id="Phobius"/>
    </source>
</evidence>
<dbReference type="STRING" id="35760.BCHO_0925"/>
<feature type="domain" description="BIG2" evidence="6">
    <location>
        <begin position="859"/>
        <end position="936"/>
    </location>
</feature>
<name>A0A087AG66_9BIFI</name>
<feature type="region of interest" description="Disordered" evidence="4">
    <location>
        <begin position="1271"/>
        <end position="1293"/>
    </location>
</feature>
<protein>
    <submittedName>
        <fullName evidence="7">Putative surface-anchored fimbrial subunit</fullName>
    </submittedName>
</protein>
<dbReference type="InterPro" id="IPR041033">
    <property type="entry name" value="SpaA_PFL_dom_1"/>
</dbReference>
<dbReference type="GO" id="GO:0005975">
    <property type="term" value="P:carbohydrate metabolic process"/>
    <property type="evidence" value="ECO:0007669"/>
    <property type="project" value="UniProtKB-ARBA"/>
</dbReference>